<proteinExistence type="predicted"/>
<sequence>MGNADGRLFSFDIEFNFVQIICVQFLYICNHVNVCC</sequence>
<dbReference type="AlphaFoldDB" id="A0A0E9SA23"/>
<name>A0A0E9SA23_ANGAN</name>
<evidence type="ECO:0000313" key="1">
    <source>
        <dbReference type="EMBL" id="JAH38136.1"/>
    </source>
</evidence>
<protein>
    <submittedName>
        <fullName evidence="1">Uncharacterized protein</fullName>
    </submittedName>
</protein>
<dbReference type="EMBL" id="GBXM01070441">
    <property type="protein sequence ID" value="JAH38136.1"/>
    <property type="molecule type" value="Transcribed_RNA"/>
</dbReference>
<organism evidence="1">
    <name type="scientific">Anguilla anguilla</name>
    <name type="common">European freshwater eel</name>
    <name type="synonym">Muraena anguilla</name>
    <dbReference type="NCBI Taxonomy" id="7936"/>
    <lineage>
        <taxon>Eukaryota</taxon>
        <taxon>Metazoa</taxon>
        <taxon>Chordata</taxon>
        <taxon>Craniata</taxon>
        <taxon>Vertebrata</taxon>
        <taxon>Euteleostomi</taxon>
        <taxon>Actinopterygii</taxon>
        <taxon>Neopterygii</taxon>
        <taxon>Teleostei</taxon>
        <taxon>Anguilliformes</taxon>
        <taxon>Anguillidae</taxon>
        <taxon>Anguilla</taxon>
    </lineage>
</organism>
<reference evidence="1" key="2">
    <citation type="journal article" date="2015" name="Fish Shellfish Immunol.">
        <title>Early steps in the European eel (Anguilla anguilla)-Vibrio vulnificus interaction in the gills: Role of the RtxA13 toxin.</title>
        <authorList>
            <person name="Callol A."/>
            <person name="Pajuelo D."/>
            <person name="Ebbesson L."/>
            <person name="Teles M."/>
            <person name="MacKenzie S."/>
            <person name="Amaro C."/>
        </authorList>
    </citation>
    <scope>NUCLEOTIDE SEQUENCE</scope>
</reference>
<accession>A0A0E9SA23</accession>
<reference evidence="1" key="1">
    <citation type="submission" date="2014-11" db="EMBL/GenBank/DDBJ databases">
        <authorList>
            <person name="Amaro Gonzalez C."/>
        </authorList>
    </citation>
    <scope>NUCLEOTIDE SEQUENCE</scope>
</reference>